<dbReference type="AlphaFoldDB" id="A0A7X6JW56"/>
<dbReference type="Proteomes" id="UP000526408">
    <property type="component" value="Unassembled WGS sequence"/>
</dbReference>
<accession>A0A7X6JW56</accession>
<reference evidence="2 3" key="1">
    <citation type="submission" date="2020-04" db="EMBL/GenBank/DDBJ databases">
        <authorList>
            <person name="Yoon J."/>
        </authorList>
    </citation>
    <scope>NUCLEOTIDE SEQUENCE [LARGE SCALE GENOMIC DNA]</scope>
    <source>
        <strain evidence="2 3">KMU-115</strain>
    </source>
</reference>
<feature type="chain" id="PRO_5031458022" description="Cellulose biosynthesis protein BcsS" evidence="1">
    <location>
        <begin position="26"/>
        <end position="235"/>
    </location>
</feature>
<dbReference type="EMBL" id="JAAZQQ010000002">
    <property type="protein sequence ID" value="NKX44007.1"/>
    <property type="molecule type" value="Genomic_DNA"/>
</dbReference>
<organism evidence="2 3">
    <name type="scientific">Roseicyclus persicicus</name>
    <dbReference type="NCBI Taxonomy" id="2650661"/>
    <lineage>
        <taxon>Bacteria</taxon>
        <taxon>Pseudomonadati</taxon>
        <taxon>Pseudomonadota</taxon>
        <taxon>Alphaproteobacteria</taxon>
        <taxon>Rhodobacterales</taxon>
        <taxon>Roseobacteraceae</taxon>
        <taxon>Roseicyclus</taxon>
    </lineage>
</organism>
<keyword evidence="3" id="KW-1185">Reference proteome</keyword>
<evidence type="ECO:0000313" key="2">
    <source>
        <dbReference type="EMBL" id="NKX44007.1"/>
    </source>
</evidence>
<dbReference type="RefSeq" id="WP_168622411.1">
    <property type="nucleotide sequence ID" value="NZ_JAAZQQ010000002.1"/>
</dbReference>
<evidence type="ECO:0008006" key="4">
    <source>
        <dbReference type="Google" id="ProtNLM"/>
    </source>
</evidence>
<dbReference type="Pfam" id="PF17036">
    <property type="entry name" value="CBP_BcsS"/>
    <property type="match status" value="1"/>
</dbReference>
<keyword evidence="1" id="KW-0732">Signal</keyword>
<comment type="caution">
    <text evidence="2">The sequence shown here is derived from an EMBL/GenBank/DDBJ whole genome shotgun (WGS) entry which is preliminary data.</text>
</comment>
<name>A0A7X6JW56_9RHOB</name>
<evidence type="ECO:0000256" key="1">
    <source>
        <dbReference type="SAM" id="SignalP"/>
    </source>
</evidence>
<gene>
    <name evidence="2" type="ORF">HCU73_05350</name>
</gene>
<protein>
    <recommendedName>
        <fullName evidence="4">Cellulose biosynthesis protein BcsS</fullName>
    </recommendedName>
</protein>
<dbReference type="InterPro" id="IPR031485">
    <property type="entry name" value="CBP_BcsS"/>
</dbReference>
<sequence>MTRSIRTSAVVAAMALGVSALPAHANETEIIGIFNSAENDSTYVSASLRYSFGDSLDSGLILRGDIARGNYGFNVGGTSVDGTIDTLRLLLGYAIPFGDNKLTFWGGVSSRERTHSPLVAPLVDEDGVGGFAAIEYDAVLPGQGNFSALAEYDSVFHTTYTSAYAVWEVGGVMVGPTANLLWEDDYERRALGLRVQAPLGNGLELVLTGAWAEGGSNGNLDVDSSYIELQFSSRF</sequence>
<feature type="signal peptide" evidence="1">
    <location>
        <begin position="1"/>
        <end position="25"/>
    </location>
</feature>
<proteinExistence type="predicted"/>
<evidence type="ECO:0000313" key="3">
    <source>
        <dbReference type="Proteomes" id="UP000526408"/>
    </source>
</evidence>